<sequence>MPSLNEDLYRHILLLLGQNSPNSSRRNQETLDTLLSCCLVSKLWLGLAQPILQTAIPIETHNHLQKRILQRSKHQLRLVREVVVREHGRGQIERHFDAAEIFHALPTEHLKALHFFDQINLDHFFGGAGGDAAEWKLIGTKLYSPPALPFDFSNLRQATLCSTPGGSFWTPLLMVAPALVDLTFHGAGWWGYSSYADSPSYLPSQPPPFSLRRLDIMRSHIKPVPLEWLLSSSAESLRDLRMLYLQREWDSMIDVSALRQQGLLPSVEYLNVQTSETVSKELGRQMSDPLAQWSGIKSIYFCAADNKYRAAIIHGISRLRPIPVVELGVTDMKIHDFKGLFKLRKGKLQPGTTLRLITRPSRWRSRGRGGGYSRWDQYAPEYWAEYAEEATELAARQGVELEITDTPLFA</sequence>
<proteinExistence type="predicted"/>
<organism evidence="1 2">
    <name type="scientific">Meristemomyces frigidus</name>
    <dbReference type="NCBI Taxonomy" id="1508187"/>
    <lineage>
        <taxon>Eukaryota</taxon>
        <taxon>Fungi</taxon>
        <taxon>Dikarya</taxon>
        <taxon>Ascomycota</taxon>
        <taxon>Pezizomycotina</taxon>
        <taxon>Dothideomycetes</taxon>
        <taxon>Dothideomycetidae</taxon>
        <taxon>Mycosphaerellales</taxon>
        <taxon>Teratosphaeriaceae</taxon>
        <taxon>Meristemomyces</taxon>
    </lineage>
</organism>
<dbReference type="EMBL" id="JAVRRL010000107">
    <property type="protein sequence ID" value="KAK5107781.1"/>
    <property type="molecule type" value="Genomic_DNA"/>
</dbReference>
<reference evidence="1" key="1">
    <citation type="submission" date="2023-08" db="EMBL/GenBank/DDBJ databases">
        <title>Black Yeasts Isolated from many extreme environments.</title>
        <authorList>
            <person name="Coleine C."/>
            <person name="Stajich J.E."/>
            <person name="Selbmann L."/>
        </authorList>
    </citation>
    <scope>NUCLEOTIDE SEQUENCE</scope>
    <source>
        <strain evidence="1">CCFEE 5401</strain>
    </source>
</reference>
<accession>A0AAN7YC88</accession>
<comment type="caution">
    <text evidence="1">The sequence shown here is derived from an EMBL/GenBank/DDBJ whole genome shotgun (WGS) entry which is preliminary data.</text>
</comment>
<dbReference type="Proteomes" id="UP001310890">
    <property type="component" value="Unassembled WGS sequence"/>
</dbReference>
<name>A0AAN7YC88_9PEZI</name>
<protein>
    <submittedName>
        <fullName evidence="1">Uncharacterized protein</fullName>
    </submittedName>
</protein>
<dbReference type="AlphaFoldDB" id="A0AAN7YC88"/>
<gene>
    <name evidence="1" type="ORF">LTR62_000705</name>
</gene>
<evidence type="ECO:0000313" key="2">
    <source>
        <dbReference type="Proteomes" id="UP001310890"/>
    </source>
</evidence>
<evidence type="ECO:0000313" key="1">
    <source>
        <dbReference type="EMBL" id="KAK5107781.1"/>
    </source>
</evidence>